<feature type="region of interest" description="Disordered" evidence="1">
    <location>
        <begin position="871"/>
        <end position="895"/>
    </location>
</feature>
<feature type="compositionally biased region" description="Basic and acidic residues" evidence="1">
    <location>
        <begin position="426"/>
        <end position="442"/>
    </location>
</feature>
<accession>A0A0V0QI91</accession>
<evidence type="ECO:0000313" key="2">
    <source>
        <dbReference type="EMBL" id="KRX01938.1"/>
    </source>
</evidence>
<protein>
    <submittedName>
        <fullName evidence="2">p-loop containing nucleoside triphosphate hydrolase</fullName>
    </submittedName>
</protein>
<feature type="compositionally biased region" description="Basic and acidic residues" evidence="1">
    <location>
        <begin position="369"/>
        <end position="378"/>
    </location>
</feature>
<dbReference type="GO" id="GO:0016787">
    <property type="term" value="F:hydrolase activity"/>
    <property type="evidence" value="ECO:0007669"/>
    <property type="project" value="UniProtKB-KW"/>
</dbReference>
<dbReference type="OrthoDB" id="10263927at2759"/>
<dbReference type="EMBL" id="LDAU01000160">
    <property type="protein sequence ID" value="KRX01938.1"/>
    <property type="molecule type" value="Genomic_DNA"/>
</dbReference>
<reference evidence="2 3" key="1">
    <citation type="journal article" date="2015" name="Sci. Rep.">
        <title>Genome of the facultative scuticociliatosis pathogen Pseudocohnilembus persalinus provides insight into its virulence through horizontal gene transfer.</title>
        <authorList>
            <person name="Xiong J."/>
            <person name="Wang G."/>
            <person name="Cheng J."/>
            <person name="Tian M."/>
            <person name="Pan X."/>
            <person name="Warren A."/>
            <person name="Jiang C."/>
            <person name="Yuan D."/>
            <person name="Miao W."/>
        </authorList>
    </citation>
    <scope>NUCLEOTIDE SEQUENCE [LARGE SCALE GENOMIC DNA]</scope>
    <source>
        <strain evidence="2">36N120E</strain>
    </source>
</reference>
<dbReference type="PANTHER" id="PTHR33477:SF3">
    <property type="entry name" value="P-LOOP NTPASE DOMAIN-CONTAINING PROTEIN LPA1 HOMOLOG 1"/>
    <property type="match status" value="1"/>
</dbReference>
<evidence type="ECO:0000313" key="3">
    <source>
        <dbReference type="Proteomes" id="UP000054937"/>
    </source>
</evidence>
<keyword evidence="2" id="KW-0378">Hydrolase</keyword>
<gene>
    <name evidence="2" type="ORF">PPERSA_07994</name>
</gene>
<feature type="compositionally biased region" description="Basic and acidic residues" evidence="1">
    <location>
        <begin position="508"/>
        <end position="517"/>
    </location>
</feature>
<feature type="compositionally biased region" description="Acidic residues" evidence="1">
    <location>
        <begin position="484"/>
        <end position="501"/>
    </location>
</feature>
<feature type="region of interest" description="Disordered" evidence="1">
    <location>
        <begin position="785"/>
        <end position="842"/>
    </location>
</feature>
<dbReference type="PANTHER" id="PTHR33477">
    <property type="entry name" value="P-LOOP NTPASE DOMAIN-CONTAINING PROTEIN LPA1 HOMOLOG 1"/>
    <property type="match status" value="1"/>
</dbReference>
<feature type="compositionally biased region" description="Acidic residues" evidence="1">
    <location>
        <begin position="792"/>
        <end position="806"/>
    </location>
</feature>
<feature type="region of interest" description="Disordered" evidence="1">
    <location>
        <begin position="337"/>
        <end position="442"/>
    </location>
</feature>
<sequence length="895" mass="104517">MNFLTKPNYDQTIINIINSDKNQIAQLNQEKLKIALQITGVKIVQSAPLAEQIFQRILNKIHNDPLEKIKQQNPVNIENQDQKIYNQQQNDQMKSDQDNSFFQSKIKNGENKDNYLAAKRCENEFQCKKQELKKYQINEKQFKQIVGEQLIIKGYSQNKALHYYQRILLACEIIDKKCPLIILLGGTSGTGKSTAGSILAARFGISTVLSTDTIRQILRNFMDEKDYPPLFISTYQAGTAIKKEYFQENSKFYQNYKHIMDQFDINQDKIEGMLDKEKALKGYKMQCEVVQERLFNVIKDFSKRREPIVIEGVHLTPQFMIKIMKNFENVKNLDEQEKDNQINQNESCQQSDNNTQNEVQNQENNDNNNKQDSRKLVEDQQTENQKNERQNKHKSNLTRNLVKQQQNQQINQNQANQTKKNGKYKKFSEDSPQKLKNYINEEKQINGKISDENWSKNSDLIMEQDYKQGLSLTDQEIQSIEENQQSEEEEEENEQEEDEEQQQQLQQEKVKSVDQFEKKKEKKISNTYLMGKNNYQNNEKKNQDIFVQGKNNLTKSVEIYKQPKQYMLKSQDNYQFEKNGQNMNQKVPYSRTNARKNISHSQKKSKGRNLIKTNSEYKLKFSDILTQKTIKPQQALQILNKEGIFKAKIDSKTTLKQLKKLIQANKLLVKIIHLSDGIIVKKMDQQQVGQELENLNNDEKKNQGILKLSKNNSENQDIISDHLSFDSNQNTSICIGLDYTNFELQDINYEQLKNDKSVDDQGDRIDEDFEFDYDYDYQITDNQILEEKGDSSEFEEDQSEDSSDDENVSKENIMEKGLDENDEEDEENIEDSEQNSNSNIINQQMNQLKGACLSSPLNNQKCQECSVNEVQNKQETEKMQIKSDSNLVKSSLAEN</sequence>
<feature type="region of interest" description="Disordered" evidence="1">
    <location>
        <begin position="480"/>
        <end position="517"/>
    </location>
</feature>
<feature type="compositionally biased region" description="Basic and acidic residues" evidence="1">
    <location>
        <begin position="807"/>
        <end position="819"/>
    </location>
</feature>
<dbReference type="Gene3D" id="3.40.50.300">
    <property type="entry name" value="P-loop containing nucleotide triphosphate hydrolases"/>
    <property type="match status" value="1"/>
</dbReference>
<dbReference type="InterPro" id="IPR027417">
    <property type="entry name" value="P-loop_NTPase"/>
</dbReference>
<name>A0A0V0QI91_PSEPJ</name>
<keyword evidence="3" id="KW-1185">Reference proteome</keyword>
<dbReference type="InParanoid" id="A0A0V0QI91"/>
<feature type="compositionally biased region" description="Acidic residues" evidence="1">
    <location>
        <begin position="820"/>
        <end position="833"/>
    </location>
</feature>
<proteinExistence type="predicted"/>
<feature type="compositionally biased region" description="Low complexity" evidence="1">
    <location>
        <begin position="352"/>
        <end position="368"/>
    </location>
</feature>
<dbReference type="AlphaFoldDB" id="A0A0V0QI91"/>
<feature type="compositionally biased region" description="Low complexity" evidence="1">
    <location>
        <begin position="404"/>
        <end position="417"/>
    </location>
</feature>
<dbReference type="Proteomes" id="UP000054937">
    <property type="component" value="Unassembled WGS sequence"/>
</dbReference>
<feature type="compositionally biased region" description="Polar residues" evidence="1">
    <location>
        <begin position="882"/>
        <end position="895"/>
    </location>
</feature>
<organism evidence="2 3">
    <name type="scientific">Pseudocohnilembus persalinus</name>
    <name type="common">Ciliate</name>
    <dbReference type="NCBI Taxonomy" id="266149"/>
    <lineage>
        <taxon>Eukaryota</taxon>
        <taxon>Sar</taxon>
        <taxon>Alveolata</taxon>
        <taxon>Ciliophora</taxon>
        <taxon>Intramacronucleata</taxon>
        <taxon>Oligohymenophorea</taxon>
        <taxon>Scuticociliatia</taxon>
        <taxon>Philasterida</taxon>
        <taxon>Pseudocohnilembidae</taxon>
        <taxon>Pseudocohnilembus</taxon>
    </lineage>
</organism>
<comment type="caution">
    <text evidence="2">The sequence shown here is derived from an EMBL/GenBank/DDBJ whole genome shotgun (WGS) entry which is preliminary data.</text>
</comment>
<dbReference type="SUPFAM" id="SSF52540">
    <property type="entry name" value="P-loop containing nucleoside triphosphate hydrolases"/>
    <property type="match status" value="1"/>
</dbReference>
<feature type="compositionally biased region" description="Polar residues" evidence="1">
    <location>
        <begin position="341"/>
        <end position="351"/>
    </location>
</feature>
<feature type="compositionally biased region" description="Basic and acidic residues" evidence="1">
    <location>
        <begin position="872"/>
        <end position="881"/>
    </location>
</feature>
<evidence type="ECO:0000256" key="1">
    <source>
        <dbReference type="SAM" id="MobiDB-lite"/>
    </source>
</evidence>